<reference evidence="2 3" key="1">
    <citation type="submission" date="2021-03" db="EMBL/GenBank/DDBJ databases">
        <title>Genomic Encyclopedia of Type Strains, Phase IV (KMG-IV): sequencing the most valuable type-strain genomes for metagenomic binning, comparative biology and taxonomic classification.</title>
        <authorList>
            <person name="Goeker M."/>
        </authorList>
    </citation>
    <scope>NUCLEOTIDE SEQUENCE [LARGE SCALE GENOMIC DNA]</scope>
    <source>
        <strain evidence="2 3">DSM 27512</strain>
    </source>
</reference>
<dbReference type="PANTHER" id="PTHR43581">
    <property type="entry name" value="ATP/GTP PHOSPHATASE"/>
    <property type="match status" value="1"/>
</dbReference>
<dbReference type="SUPFAM" id="SSF52540">
    <property type="entry name" value="P-loop containing nucleoside triphosphate hydrolases"/>
    <property type="match status" value="1"/>
</dbReference>
<evidence type="ECO:0000313" key="2">
    <source>
        <dbReference type="EMBL" id="MBP2028338.1"/>
    </source>
</evidence>
<name>A0ABS4KKL5_9FIRM</name>
<feature type="domain" description="ATPase AAA-type core" evidence="1">
    <location>
        <begin position="143"/>
        <end position="256"/>
    </location>
</feature>
<organism evidence="2 3">
    <name type="scientific">Acetoanaerobium pronyense</name>
    <dbReference type="NCBI Taxonomy" id="1482736"/>
    <lineage>
        <taxon>Bacteria</taxon>
        <taxon>Bacillati</taxon>
        <taxon>Bacillota</taxon>
        <taxon>Clostridia</taxon>
        <taxon>Peptostreptococcales</taxon>
        <taxon>Filifactoraceae</taxon>
        <taxon>Acetoanaerobium</taxon>
    </lineage>
</organism>
<accession>A0ABS4KKL5</accession>
<protein>
    <submittedName>
        <fullName evidence="2">ATP-binding protein involved in virulence</fullName>
    </submittedName>
</protein>
<evidence type="ECO:0000313" key="3">
    <source>
        <dbReference type="Proteomes" id="UP001314903"/>
    </source>
</evidence>
<dbReference type="Gene3D" id="3.40.50.300">
    <property type="entry name" value="P-loop containing nucleotide triphosphate hydrolases"/>
    <property type="match status" value="2"/>
</dbReference>
<dbReference type="InterPro" id="IPR051396">
    <property type="entry name" value="Bact_Antivir_Def_Nuclease"/>
</dbReference>
<keyword evidence="3" id="KW-1185">Reference proteome</keyword>
<gene>
    <name evidence="2" type="ORF">J2Z35_002139</name>
</gene>
<proteinExistence type="predicted"/>
<dbReference type="EMBL" id="JAGGLI010000026">
    <property type="protein sequence ID" value="MBP2028338.1"/>
    <property type="molecule type" value="Genomic_DNA"/>
</dbReference>
<dbReference type="RefSeq" id="WP_209661390.1">
    <property type="nucleotide sequence ID" value="NZ_JAGGLI010000026.1"/>
</dbReference>
<dbReference type="Pfam" id="PF13304">
    <property type="entry name" value="AAA_21"/>
    <property type="match status" value="1"/>
</dbReference>
<dbReference type="GO" id="GO:0005524">
    <property type="term" value="F:ATP binding"/>
    <property type="evidence" value="ECO:0007669"/>
    <property type="project" value="UniProtKB-KW"/>
</dbReference>
<dbReference type="InterPro" id="IPR027417">
    <property type="entry name" value="P-loop_NTPase"/>
</dbReference>
<sequence>MKIKGVKFNNHALFDSAQIRFETEEGEFLDTVVLAGINGSGKTTLLNNIYEAVRKMEISKFVQEEEHKVYLDMEITEEEKTKKPRVIYLPSEVRYKSIKAGEPRHEASFTYCMDDKNTYDITTYIKDEFDKQIFSNHELTVGQSIDKVCNEINSIFDILDLDVMLVGMKDTATKMPLFRNSSGAEFDINGLSSGEKQLFIRILSLKALNPVGALILVDEPEISLHPSWQQRIVEVYQHIGEGNQIIIATHSPHVISSVKRESLKILSKNGKTVSVIDGENLDEIYGLPADIILLEIMGLNTVRHPNVQKMIDTLKDMVRNDLYDTDEFKELYEEVTGNIGTIDQDILLINIEIARRKGGFNAEC</sequence>
<evidence type="ECO:0000259" key="1">
    <source>
        <dbReference type="Pfam" id="PF13304"/>
    </source>
</evidence>
<comment type="caution">
    <text evidence="2">The sequence shown here is derived from an EMBL/GenBank/DDBJ whole genome shotgun (WGS) entry which is preliminary data.</text>
</comment>
<keyword evidence="2" id="KW-0547">Nucleotide-binding</keyword>
<dbReference type="InterPro" id="IPR003959">
    <property type="entry name" value="ATPase_AAA_core"/>
</dbReference>
<keyword evidence="2" id="KW-0067">ATP-binding</keyword>
<dbReference type="Proteomes" id="UP001314903">
    <property type="component" value="Unassembled WGS sequence"/>
</dbReference>
<dbReference type="PANTHER" id="PTHR43581:SF2">
    <property type="entry name" value="EXCINUCLEASE ATPASE SUBUNIT"/>
    <property type="match status" value="1"/>
</dbReference>